<feature type="compositionally biased region" description="Acidic residues" evidence="1">
    <location>
        <begin position="328"/>
        <end position="349"/>
    </location>
</feature>
<organism evidence="2 3">
    <name type="scientific">Calycina marina</name>
    <dbReference type="NCBI Taxonomy" id="1763456"/>
    <lineage>
        <taxon>Eukaryota</taxon>
        <taxon>Fungi</taxon>
        <taxon>Dikarya</taxon>
        <taxon>Ascomycota</taxon>
        <taxon>Pezizomycotina</taxon>
        <taxon>Leotiomycetes</taxon>
        <taxon>Helotiales</taxon>
        <taxon>Pezizellaceae</taxon>
        <taxon>Calycina</taxon>
    </lineage>
</organism>
<dbReference type="Pfam" id="PF08613">
    <property type="entry name" value="Cyclin"/>
    <property type="match status" value="1"/>
</dbReference>
<name>A0A9P8CFF8_9HELO</name>
<feature type="compositionally biased region" description="Polar residues" evidence="1">
    <location>
        <begin position="54"/>
        <end position="65"/>
    </location>
</feature>
<feature type="compositionally biased region" description="Pro residues" evidence="1">
    <location>
        <begin position="102"/>
        <end position="111"/>
    </location>
</feature>
<dbReference type="InterPro" id="IPR013922">
    <property type="entry name" value="Cyclin_PHO80-like"/>
</dbReference>
<accession>A0A9P8CFF8</accession>
<dbReference type="AlphaFoldDB" id="A0A9P8CFF8"/>
<dbReference type="PANTHER" id="PTHR15615:SF117">
    <property type="entry name" value="PHO85 CYCLIN PHO80"/>
    <property type="match status" value="1"/>
</dbReference>
<dbReference type="Proteomes" id="UP000887226">
    <property type="component" value="Unassembled WGS sequence"/>
</dbReference>
<feature type="region of interest" description="Disordered" evidence="1">
    <location>
        <begin position="1"/>
        <end position="71"/>
    </location>
</feature>
<dbReference type="GO" id="GO:0000307">
    <property type="term" value="C:cyclin-dependent protein kinase holoenzyme complex"/>
    <property type="evidence" value="ECO:0007669"/>
    <property type="project" value="TreeGrafter"/>
</dbReference>
<feature type="compositionally biased region" description="Low complexity" evidence="1">
    <location>
        <begin position="135"/>
        <end position="144"/>
    </location>
</feature>
<keyword evidence="3" id="KW-1185">Reference proteome</keyword>
<comment type="caution">
    <text evidence="2">The sequence shown here is derived from an EMBL/GenBank/DDBJ whole genome shotgun (WGS) entry which is preliminary data.</text>
</comment>
<dbReference type="InterPro" id="IPR036915">
    <property type="entry name" value="Cyclin-like_sf"/>
</dbReference>
<dbReference type="GO" id="GO:0016538">
    <property type="term" value="F:cyclin-dependent protein serine/threonine kinase regulator activity"/>
    <property type="evidence" value="ECO:0007669"/>
    <property type="project" value="TreeGrafter"/>
</dbReference>
<evidence type="ECO:0000256" key="1">
    <source>
        <dbReference type="SAM" id="MobiDB-lite"/>
    </source>
</evidence>
<dbReference type="OrthoDB" id="337735at2759"/>
<evidence type="ECO:0000313" key="3">
    <source>
        <dbReference type="Proteomes" id="UP000887226"/>
    </source>
</evidence>
<dbReference type="GO" id="GO:0005634">
    <property type="term" value="C:nucleus"/>
    <property type="evidence" value="ECO:0007669"/>
    <property type="project" value="TreeGrafter"/>
</dbReference>
<feature type="region of interest" description="Disordered" evidence="1">
    <location>
        <begin position="327"/>
        <end position="389"/>
    </location>
</feature>
<feature type="compositionally biased region" description="Polar residues" evidence="1">
    <location>
        <begin position="9"/>
        <end position="30"/>
    </location>
</feature>
<dbReference type="GO" id="GO:0019901">
    <property type="term" value="F:protein kinase binding"/>
    <property type="evidence" value="ECO:0007669"/>
    <property type="project" value="InterPro"/>
</dbReference>
<evidence type="ECO:0000313" key="2">
    <source>
        <dbReference type="EMBL" id="KAG9245128.1"/>
    </source>
</evidence>
<feature type="compositionally biased region" description="Low complexity" evidence="1">
    <location>
        <begin position="32"/>
        <end position="41"/>
    </location>
</feature>
<feature type="region of interest" description="Disordered" evidence="1">
    <location>
        <begin position="91"/>
        <end position="152"/>
    </location>
</feature>
<reference evidence="2" key="1">
    <citation type="journal article" date="2021" name="IMA Fungus">
        <title>Genomic characterization of three marine fungi, including Emericellopsis atlantica sp. nov. with signatures of a generalist lifestyle and marine biomass degradation.</title>
        <authorList>
            <person name="Hagestad O.C."/>
            <person name="Hou L."/>
            <person name="Andersen J.H."/>
            <person name="Hansen E.H."/>
            <person name="Altermark B."/>
            <person name="Li C."/>
            <person name="Kuhnert E."/>
            <person name="Cox R.J."/>
            <person name="Crous P.W."/>
            <person name="Spatafora J.W."/>
            <person name="Lail K."/>
            <person name="Amirebrahimi M."/>
            <person name="Lipzen A."/>
            <person name="Pangilinan J."/>
            <person name="Andreopoulos W."/>
            <person name="Hayes R.D."/>
            <person name="Ng V."/>
            <person name="Grigoriev I.V."/>
            <person name="Jackson S.A."/>
            <person name="Sutton T.D.S."/>
            <person name="Dobson A.D.W."/>
            <person name="Rama T."/>
        </authorList>
    </citation>
    <scope>NUCLEOTIDE SEQUENCE</scope>
    <source>
        <strain evidence="2">TRa3180A</strain>
    </source>
</reference>
<gene>
    <name evidence="2" type="ORF">BJ878DRAFT_503073</name>
</gene>
<feature type="compositionally biased region" description="Basic and acidic residues" evidence="1">
    <location>
        <begin position="370"/>
        <end position="389"/>
    </location>
</feature>
<dbReference type="Gene3D" id="1.10.472.10">
    <property type="entry name" value="Cyclin-like"/>
    <property type="match status" value="1"/>
</dbReference>
<sequence>MLQPRLSPSLFNQHQYGSPSTRRPSVSATLRSLATSPSTPALAPPPRPVYYVSRGTQYSPPTQTMEEPAAAAPAAAEAIAVKEVSKAPHTVPVVRPSNVEPTPAPDTPPSPTLKLESVPKQDSPSLKRRQQQEGAAATTEVAETAEAKRSKPATAPVKVLPIRYELCEVEDIVILIADMISELIETNDDLPLRQGVLTRFHSRTPPGISVLDYLQRLAKHATLTPPILLSIVYYIDRLCSLYPAFTITTLTVHRFLITAATVAAKGLSDSFWNNSTYARVGGIKIAELGLLELDFLYRVDWKIVPNPEVLVEYYRGLVARSVGYGLESDGEESSSDEDDLLDSPSEETSEAATNSKWKEWMDNVSTQNLGKEEVLDRTMEAAVERSPGK</sequence>
<proteinExistence type="predicted"/>
<protein>
    <submittedName>
        <fullName evidence="2">Cyclin-domain-containing protein</fullName>
    </submittedName>
</protein>
<dbReference type="PANTHER" id="PTHR15615">
    <property type="match status" value="1"/>
</dbReference>
<dbReference type="CDD" id="cd20558">
    <property type="entry name" value="CYCLIN_ScPCL7-like"/>
    <property type="match status" value="1"/>
</dbReference>
<dbReference type="SUPFAM" id="SSF47954">
    <property type="entry name" value="Cyclin-like"/>
    <property type="match status" value="1"/>
</dbReference>
<dbReference type="EMBL" id="MU253864">
    <property type="protein sequence ID" value="KAG9245128.1"/>
    <property type="molecule type" value="Genomic_DNA"/>
</dbReference>